<feature type="domain" description="Cadherin" evidence="25">
    <location>
        <begin position="1311"/>
        <end position="1415"/>
    </location>
</feature>
<evidence type="ECO:0000256" key="19">
    <source>
        <dbReference type="PROSITE-ProRule" id="PRU00076"/>
    </source>
</evidence>
<evidence type="ECO:0000256" key="1">
    <source>
        <dbReference type="ARBA" id="ARBA00004221"/>
    </source>
</evidence>
<evidence type="ECO:0000256" key="2">
    <source>
        <dbReference type="ARBA" id="ARBA00004251"/>
    </source>
</evidence>
<feature type="domain" description="Cadherin" evidence="25">
    <location>
        <begin position="1841"/>
        <end position="1945"/>
    </location>
</feature>
<keyword evidence="10" id="KW-0130">Cell adhesion</keyword>
<dbReference type="GO" id="GO:0007156">
    <property type="term" value="P:homophilic cell adhesion via plasma membrane adhesion molecules"/>
    <property type="evidence" value="ECO:0007669"/>
    <property type="project" value="InterPro"/>
</dbReference>
<dbReference type="FunFam" id="2.60.40.60:FF:000154">
    <property type="entry name" value="FAT atypical cadherin 4"/>
    <property type="match status" value="1"/>
</dbReference>
<feature type="domain" description="Laminin G" evidence="23">
    <location>
        <begin position="4256"/>
        <end position="4431"/>
    </location>
</feature>
<dbReference type="PROSITE" id="PS50026">
    <property type="entry name" value="EGF_3"/>
    <property type="match status" value="4"/>
</dbReference>
<dbReference type="InterPro" id="IPR020894">
    <property type="entry name" value="Cadherin_CS"/>
</dbReference>
<dbReference type="InterPro" id="IPR001791">
    <property type="entry name" value="Laminin_G"/>
</dbReference>
<feature type="domain" description="Cadherin" evidence="25">
    <location>
        <begin position="682"/>
        <end position="887"/>
    </location>
</feature>
<reference evidence="26" key="1">
    <citation type="submission" date="2022-01" db="EMBL/GenBank/DDBJ databases">
        <authorList>
            <person name="King R."/>
        </authorList>
    </citation>
    <scope>NUCLEOTIDE SEQUENCE</scope>
</reference>
<dbReference type="InterPro" id="IPR001881">
    <property type="entry name" value="EGF-like_Ca-bd_dom"/>
</dbReference>
<dbReference type="Gene3D" id="2.60.120.200">
    <property type="match status" value="2"/>
</dbReference>
<evidence type="ECO:0000256" key="9">
    <source>
        <dbReference type="ARBA" id="ARBA00022837"/>
    </source>
</evidence>
<feature type="transmembrane region" description="Helical" evidence="21">
    <location>
        <begin position="4448"/>
        <end position="4471"/>
    </location>
</feature>
<dbReference type="FunFam" id="2.60.40.60:FF:000024">
    <property type="entry name" value="FAT atypical cadherin 3"/>
    <property type="match status" value="1"/>
</dbReference>
<feature type="domain" description="Cadherin" evidence="25">
    <location>
        <begin position="1096"/>
        <end position="1204"/>
    </location>
</feature>
<name>A0A9P0GWB8_PHYSR</name>
<dbReference type="Pfam" id="PF02210">
    <property type="entry name" value="Laminin_G_2"/>
    <property type="match status" value="1"/>
</dbReference>
<evidence type="ECO:0000256" key="15">
    <source>
        <dbReference type="ARBA" id="ARBA00062150"/>
    </source>
</evidence>
<dbReference type="FunFam" id="2.60.40.60:FF:000007">
    <property type="entry name" value="Protocadherin alpha 2"/>
    <property type="match status" value="1"/>
</dbReference>
<evidence type="ECO:0000256" key="8">
    <source>
        <dbReference type="ARBA" id="ARBA00022737"/>
    </source>
</evidence>
<feature type="domain" description="Cadherin" evidence="25">
    <location>
        <begin position="2580"/>
        <end position="2685"/>
    </location>
</feature>
<dbReference type="SMART" id="SM00179">
    <property type="entry name" value="EGF_CA"/>
    <property type="match status" value="3"/>
</dbReference>
<dbReference type="Gene3D" id="2.60.40.60">
    <property type="entry name" value="Cadherins"/>
    <property type="match status" value="34"/>
</dbReference>
<feature type="domain" description="Cadherin" evidence="25">
    <location>
        <begin position="1634"/>
        <end position="1741"/>
    </location>
</feature>
<dbReference type="FunFam" id="2.60.40.60:FF:000321">
    <property type="entry name" value="Cadherin-related tumor suppressor"/>
    <property type="match status" value="1"/>
</dbReference>
<keyword evidence="5" id="KW-0597">Phosphoprotein</keyword>
<evidence type="ECO:0000256" key="5">
    <source>
        <dbReference type="ARBA" id="ARBA00022553"/>
    </source>
</evidence>
<dbReference type="GO" id="GO:0016477">
    <property type="term" value="P:cell migration"/>
    <property type="evidence" value="ECO:0007669"/>
    <property type="project" value="UniProtKB-ARBA"/>
</dbReference>
<dbReference type="GO" id="GO:0051239">
    <property type="term" value="P:regulation of multicellular organismal process"/>
    <property type="evidence" value="ECO:0007669"/>
    <property type="project" value="UniProtKB-ARBA"/>
</dbReference>
<dbReference type="FunFam" id="2.60.40.60:FF:000081">
    <property type="entry name" value="protocadherin Fat 4"/>
    <property type="match status" value="1"/>
</dbReference>
<accession>A0A9P0GWB8</accession>
<evidence type="ECO:0000256" key="13">
    <source>
        <dbReference type="ARBA" id="ARBA00023157"/>
    </source>
</evidence>
<feature type="domain" description="Cadherin" evidence="25">
    <location>
        <begin position="888"/>
        <end position="991"/>
    </location>
</feature>
<dbReference type="GO" id="GO:0035332">
    <property type="term" value="P:positive regulation of hippo signaling"/>
    <property type="evidence" value="ECO:0007669"/>
    <property type="project" value="UniProtKB-ARBA"/>
</dbReference>
<dbReference type="InterPro" id="IPR015919">
    <property type="entry name" value="Cadherin-like_sf"/>
</dbReference>
<dbReference type="GO" id="GO:0016339">
    <property type="term" value="P:calcium-dependent cell-cell adhesion via plasma membrane cell adhesion molecules"/>
    <property type="evidence" value="ECO:0007669"/>
    <property type="project" value="UniProtKB-ARBA"/>
</dbReference>
<dbReference type="PROSITE" id="PS00232">
    <property type="entry name" value="CADHERIN_1"/>
    <property type="match status" value="15"/>
</dbReference>
<evidence type="ECO:0000259" key="24">
    <source>
        <dbReference type="PROSITE" id="PS50026"/>
    </source>
</evidence>
<dbReference type="InterPro" id="IPR000152">
    <property type="entry name" value="EGF-type_Asp/Asn_hydroxyl_site"/>
</dbReference>
<feature type="disulfide bond" evidence="19">
    <location>
        <begin position="3925"/>
        <end position="3942"/>
    </location>
</feature>
<dbReference type="GO" id="GO:0007157">
    <property type="term" value="P:heterophilic cell-cell adhesion via plasma membrane cell adhesion molecules"/>
    <property type="evidence" value="ECO:0007669"/>
    <property type="project" value="UniProtKB-ARBA"/>
</dbReference>
<sequence>MRGILRCLLLGGAFLLAVGWPAEPPFFGYSTQMQSRAVDTRVTLEILEEQPKGTVVGRIPTKRGFTYRFNEPPKEFTLNPTTGEIKTNAVLDRETMRNDRTDLVILSSQPTYPIEVRIVVRDINDNSPEFPEPSIAVSFSESAAAGTRLLLDSATDRDSGVNGVSDNYTIIAGNKDDKFRLVITPNPTGKTSYLHLETTGKLDRETQGTYLLNISARDGGKIPKYGYLQVNVSILDVNDNPPIFDHSDYIVSLNESVPPGTPVLQVMATDNDLGDNSKITYYLADTERQFTVDPETGVISTTEILDCPQQNCIHPSKPGGACPKSCVFTVFARDHGTPRQDGRTYVTVNLVDANDHDPVIKFRYFPSTAGYATVDENAGNGSVVAAVSVVDQDEGLNGETTVRIVSGNELNHFRLDYTPSFDIVRVNGVLDREEISKYNLTVVAKDKGTPPRTATAFLIIHVNDVNDHEPVFEKSEYSSILSELVPVGTYVAGITATDEDTGVNAQIYYAFVSGNENRWFSINPVSGLVTTRAPLDREIQGTVELNISARDGGPNPKWAHTQLKVAILDENDEAPEFSQSRIDVSLSENAPIGTLVAMLTASDHDQGTNGSVAYNLHQRYEDTFVLDSLTGQLVTKKKLDREKVANYEITIVAKDQGIPSQSSTAVVYLTILDVNDNNPEFYPQKYFVSLPEETKPGASLIRVTANDKDEGENAIITYKLSGGDGLFAIDQWSGIVSLQTDMKNVPKPMYRLRISAADRGDRRASEDATVEIIKEAYVDELQFDNYAGYDFRIVEDPSDSHAFRKRDVGAIGTKNRTNQTSYYIVYGDPNRNFEIDETTGTITTAKKIDREQTMSYSLIVAARAGFSYGKTTVNVIVEDLNDNKPVFMRDKEEIKLLENAAVGQEVYLARARDFDSGANSRVSYSLSNDINDQFRISEATGVIYLNRPIRDEPGVVLHVQITATDGGEPPLSTKHSLMITIEDVNDHTPVFDHTSYETSLLESTPVNERFFALAASDADLGVNGRISYAISEGNHESKFGVFPDGYLYVKKPLDREDKDYYSLTVTASDAGNPSRSSIVPVVIHVIDENDNSPEFVNNTFVFNIFENEPPDSFVGKLTATDKDVGRNAELMFTLSHAQTDFAIDPKNGFIRTLRVFDREELVANTGQSVVLLEAEVADNGAPRLKDKVKVRVNVIDVNDNPPEFLRAPYKVQISEGSSIGAQVLRLYTTDADEGLNGDVFYKIIAGNDDGKFNIDEATGQITLSKLLDRETNANYKLTILAHDAGFGNQLTSTTVVSVDILDENDNAPEFVQSESKIRVSETTSVNTELIQFKATDTDLGMNSEVFYSITAGNRKDTFHIDAVTGVLRLHKPLDFEDLAAYQLNITASDNGNPRLSTTVLFAVAVEDANDNAPSFPSTAIVRQIPEGLPIHTPIVTVTADDPDSGANGKVTYTISYQDPEDHRRHFGINPITGVIHTLLPIDRESIDTFRLTVVATDQATPITSRLSADKLVTVIVEDVNDNAPIFVSMNAAILPKLDRNFDPQTPVMSVFARDLDSSTNGLVTYELASGGGDLFRLDQSTGALRIRRAVHRPEATYRLSVKATDEAVQSERKSTEAYLTVIATSEAGGGPEFESASFGGSVYENEPTGTSILTVSARANVGEVEFYVTNVTGGGRQVDRLFDIDTKLGVLSTATELDRELGVEIYDVEVYAIVNGAGEIRTSKTKVEITVLDKNDSPPSFKDAPLHYSVSEDLGPGQSIAVIKAEDPDTIGALEYTLLKGGEKKFSLEKSSGLLRLVDSLDRETTDNYKLLVRCSDGNQYTDTIVHIEVTDTNDNPPAFLEPAYSFDIPENAARGSRVGQIKASDPDLGANAQLTYSVISDWANDVFSLNPQTGVFTLTSKLDYEEVQHYILVVQAQDAGHPALSSTLTVYCNVLDLNDNAPLFDPMSYSNEIFENVTAGTPVVTVSATDADSGNNRKIVYAITSGNDAGSFEILQNGTIFTKQELDREKQAIYNLVVTATDQATSPESRLSSTVQVTVLLKDINDMSPEFITPNETTVSENIPVNTVVMAIKATDKDEGRNGYIEYSLSNDPLANSVFTLGPVDGLLRVGGKIDRETTGNYTLTVTARDRGDPPRLTTTKLLVKISDENDNSPVFDPKQYSASISENASIGASVLQVSATDIDDHLNGRVRYSIEAGDANRDFTIAEDTGVVRVAKNLNYERKSRYELTVRAEDCAGDAVRSDASKISVSVSDINDNPPTFLDSPYLAYVMENVVPPDGGYVITVRAFDADTPPFNNLVKYFIKEGDTDIFKINASTGDISLLRALDREIQDEYVLNLVAMDTGSPPLTGSGTVRVVVQDVNDHSPEFKRQSYRALIKENLPSGTWVVTTVATDKDIGLNGKIRYSLIGDKVERFKVDQNTGVITTAVTLDREEIGSYYLTLMAQDCSATEPRATAVNLTIHVSDENDNSPLFDSNKYEVYVSDQTKAGEFVFGARAADDDFGANARISYRLAGEHSKNFTVNEKTGVIKAVYDLQRSSTSIFNLEIEALDGGRPQRKTSAELKIFLKPGRFFPKFAALTKTKFVLSENVEEDKIIARVKASSPKKGPASEIKYLIAGGNVGEALKIDKNNGEIQITGRGLDYEVSPIYEVWIEAQDSDTPPLRSVLQLTINVTDANDNAPVMNSLLYNASVIEEEAPPLLVVKVSATDIDSGENGEITYKLLQDFEGAFEIDAQSGEIYTNVRLDREDISNYELTVEAVDQGVPQQSGTATVLVTVLDKNDNPPRFTRLFSVNVTENAEIGSFVIRLTSSDQDVGSNANATYIFAENPGNKFKIDPISGNVTVAGHLDREQQDEYILKVAAVDDAWRSETPLTVTIQDQNDNAPEFEHSYYSFNFPELQRAVVSVGQVTATDRDKQGPNSVISYSLQQPSDLFTVDPASGEIFSKRSLRYKYTLLESSPENTYSLTILATDNGKPPMSSECLVTINVVDANNNAPSFEQQEYLTPVPEDARVGQEMLRVLAKDELDVGVNAEIEYSVVGGNGSKHFVIDSNTGWIELNEKVFGVGTVYNLRIRASDKGIPPQESETAVTLIVTGENRYSPVFTALSYQVIVPENEPLGSTILTVSASDRDQGPNGMIRYRISAGNERKEFTVDTMTGAVTILQPLDYDTIQEYHLNITAEDLGFKPRKSTAMLTITLTDINDNSPTFNQTSYDAYLSENLPSGSFVYKVVATDIDSPKNAIIEYSITDGPDKEVFAINKTTGVIVSKITFDYEEEDVYTLNVLASNPDSTMSGLTVIKVHITGMNEFYPRFIQSVFHFDVSESTEVGTTVGTIQATDQDGGDDGKVYYLLIGSSNDKGFTINSETGDIIVSRNLDRETQSRIVLTVMAKNAGGIRGNDTDEAQVIITVQDGNDPPEFSQSVYETEISEGAEVGTKLLTVKAVDKDVRAQNNQFSYSIIGGNIEQAFKVDPQTGEIQSSRMLDRETVPSYSIVVGAIDTGIPPQTGTTLIKIQVTDVNDNGPIFDSPPVGYVSENKPPNTKIMVLSAKDPDLPPNGAPFTYNLIGGKHKNHVKIDKHFGTITTTKALDRESTPELNVIVEVEDSGVPKMKSQHNVKILVQDENDSPSSSRSVHVLLYVYNNSYPVGKIADVHPNDPDVIGDYKCKILQPFLPGVLSIPAGCNLHASRVTPGQGFSLSVSGNDGKHSDVVSAVTVEFLSFDNTTVDNSITIRISNITAEAFLSQYYRRLSDALKTVINADENLIIYSLRDHEGNLEVTLAIKFKNGYKSKLQTITKIQSKREALSNIFQSRDIVIGYSPCGQNTCENGGICLESLSVKKTTIITDSQNIILTSPLVVHEYKCQCADGFVGSTCNKRQDPCLPNPCKYGGQCRRQGFNYHCICPPGKDGRQCESQKDDACFDNPCQNGGSCRESPDGSSFFCLCRSGYKGNQCEVVADSCRPNPCLYGGLCMNQKPGYKCSCVDGRYGRHCEKSTYGFQELSYMSFPSLDAATNDISFVFATTKPNSLLIYNYGLQTGGRSDFVAVELVGGKAVFSFGGTRTAITSVSVGGKTNNLADGNWYKITATRNGRVVSLSVGSCTEQGDVCDECRPGDSTCYADEIGPSGTLNFNNQPLLIGGLISADPVLERPGQVHSDDLVGCVHSVSINGRQLNLSRPLSSEGIENKCVQKGSCQKPSADPCLGFGSCIDHWDSISCRCGGDLISPNCHSGLQPISVSDGGFVEFTVSKKHRRMQLLDNIYKGSTVWSHQKQAAGGTGAGKSVSVLFRTVQQHGIILHATSNKYYTSIELIDGQIYYISKLSSLVNMTDTRLVNDGNWHNLTLYTFGRSIRIILDNEKFGDELDTAGVHDFLDPYLTYLSIGGASAEYYHSTPKQFEGCFANFTINDEIQPFNGSGSIFPEVRYRGRVTRDCKGPIGIGTATAPDPLSIGITLVIVFFVVLLVAILVSFVAFRLRKQYKEKGSASNSPGGIQTKQNGNGAMLGSSGINSNNDNVLSRVMHGTDSALSYHTDGDVIRGIGGHSLVGPELLSKKYKERDILQGDLPRPQRPDIIEREVINKGPPIRDEHHPPLPPNSNHSHEHVPNDLNSEIPEHYDLENASSIAPSDIDIVYHYKGYREAGGVRKYKATPLPVAGYHHKHPGSQNQRHSGFPPRVPPVTSPNARPHQSTPLARLSPSSEMSAQQPRILTLHDISGKPLQSALLATTSSSGGVGKDALHSNSEGSLNSPVMSQLSGQSSSSRKAAAPPPVASSSPGMGLTAEEIERLNSRPRTSSLVSTLDAVSSSSEAPRGVGNVHMNHLRHSPVPETHHSSTTTDESGNDSFTCSEIEYDNASLNGDKYKPNESESRRNESGGGNKNNIPPPSYDGFDSSYRGSMSTLVASDDEIGGPMYRQSAGSPSTTALGWDYLLNWGQNFDSLAGVFKDIAELPDAVNGRIPSSLRLTNASKPSEEYV</sequence>
<feature type="region of interest" description="Disordered" evidence="20">
    <location>
        <begin position="4579"/>
        <end position="4607"/>
    </location>
</feature>
<dbReference type="GO" id="GO:0050839">
    <property type="term" value="F:cell adhesion molecule binding"/>
    <property type="evidence" value="ECO:0007669"/>
    <property type="project" value="UniProtKB-ARBA"/>
</dbReference>
<dbReference type="PROSITE" id="PS50268">
    <property type="entry name" value="CADHERIN_2"/>
    <property type="match status" value="33"/>
</dbReference>
<feature type="domain" description="Cadherin" evidence="25">
    <location>
        <begin position="366"/>
        <end position="472"/>
    </location>
</feature>
<dbReference type="FunFam" id="2.60.40.60:FF:000106">
    <property type="entry name" value="FAT atypical cadherin 4"/>
    <property type="match status" value="1"/>
</dbReference>
<keyword evidence="7 22" id="KW-0732">Signal</keyword>
<dbReference type="Pfam" id="PF25374">
    <property type="entry name" value="Cadherin_FAT4_N"/>
    <property type="match status" value="1"/>
</dbReference>
<feature type="region of interest" description="Disordered" evidence="20">
    <location>
        <begin position="4651"/>
        <end position="4702"/>
    </location>
</feature>
<feature type="disulfide bond" evidence="19">
    <location>
        <begin position="3903"/>
        <end position="3912"/>
    </location>
</feature>
<feature type="compositionally biased region" description="Basic and acidic residues" evidence="20">
    <location>
        <begin position="4579"/>
        <end position="4588"/>
    </location>
</feature>
<feature type="compositionally biased region" description="Polar residues" evidence="20">
    <location>
        <begin position="4736"/>
        <end position="4748"/>
    </location>
</feature>
<dbReference type="FunFam" id="2.60.40.60:FF:000020">
    <property type="entry name" value="Dachsous cadherin-related 1b"/>
    <property type="match status" value="3"/>
</dbReference>
<organism evidence="26 27">
    <name type="scientific">Phyllotreta striolata</name>
    <name type="common">Striped flea beetle</name>
    <name type="synonym">Crioceris striolata</name>
    <dbReference type="NCBI Taxonomy" id="444603"/>
    <lineage>
        <taxon>Eukaryota</taxon>
        <taxon>Metazoa</taxon>
        <taxon>Ecdysozoa</taxon>
        <taxon>Arthropoda</taxon>
        <taxon>Hexapoda</taxon>
        <taxon>Insecta</taxon>
        <taxon>Pterygota</taxon>
        <taxon>Neoptera</taxon>
        <taxon>Endopterygota</taxon>
        <taxon>Coleoptera</taxon>
        <taxon>Polyphaga</taxon>
        <taxon>Cucujiformia</taxon>
        <taxon>Chrysomeloidea</taxon>
        <taxon>Chrysomelidae</taxon>
        <taxon>Galerucinae</taxon>
        <taxon>Alticini</taxon>
        <taxon>Phyllotreta</taxon>
    </lineage>
</organism>
<feature type="domain" description="Cadherin" evidence="25">
    <location>
        <begin position="1205"/>
        <end position="1310"/>
    </location>
</feature>
<dbReference type="OrthoDB" id="6252479at2759"/>
<keyword evidence="6 21" id="KW-0812">Transmembrane</keyword>
<dbReference type="SMART" id="SM00282">
    <property type="entry name" value="LamG"/>
    <property type="match status" value="2"/>
</dbReference>
<dbReference type="GO" id="GO:0001737">
    <property type="term" value="P:establishment of imaginal disc-derived wing hair orientation"/>
    <property type="evidence" value="ECO:0007669"/>
    <property type="project" value="UniProtKB-ARBA"/>
</dbReference>
<comment type="caution">
    <text evidence="19">Lacks conserved residue(s) required for the propagation of feature annotation.</text>
</comment>
<evidence type="ECO:0000256" key="7">
    <source>
        <dbReference type="ARBA" id="ARBA00022729"/>
    </source>
</evidence>
<feature type="region of interest" description="Disordered" evidence="20">
    <location>
        <begin position="4724"/>
        <end position="4890"/>
    </location>
</feature>
<evidence type="ECO:0000256" key="17">
    <source>
        <dbReference type="ARBA" id="ARBA00079083"/>
    </source>
</evidence>
<dbReference type="SUPFAM" id="SSF49313">
    <property type="entry name" value="Cadherin-like"/>
    <property type="match status" value="34"/>
</dbReference>
<feature type="chain" id="PRO_5040216628" description="Protocadherin-16" evidence="22">
    <location>
        <begin position="20"/>
        <end position="4971"/>
    </location>
</feature>
<evidence type="ECO:0000313" key="26">
    <source>
        <dbReference type="EMBL" id="CAH1187899.1"/>
    </source>
</evidence>
<dbReference type="Gene3D" id="2.10.25.10">
    <property type="entry name" value="Laminin"/>
    <property type="match status" value="4"/>
</dbReference>
<evidence type="ECO:0000256" key="18">
    <source>
        <dbReference type="PROSITE-ProRule" id="PRU00043"/>
    </source>
</evidence>
<dbReference type="GO" id="GO:0005509">
    <property type="term" value="F:calcium ion binding"/>
    <property type="evidence" value="ECO:0007669"/>
    <property type="project" value="UniProtKB-UniRule"/>
</dbReference>
<dbReference type="FunFam" id="2.60.40.60:FF:000116">
    <property type="entry name" value="Dachsous cadherin-related 2"/>
    <property type="match status" value="2"/>
</dbReference>
<dbReference type="Pfam" id="PF00008">
    <property type="entry name" value="EGF"/>
    <property type="match status" value="1"/>
</dbReference>
<evidence type="ECO:0000256" key="20">
    <source>
        <dbReference type="SAM" id="MobiDB-lite"/>
    </source>
</evidence>
<feature type="compositionally biased region" description="Low complexity" evidence="20">
    <location>
        <begin position="4749"/>
        <end position="4772"/>
    </location>
</feature>
<dbReference type="GO" id="GO:0048638">
    <property type="term" value="P:regulation of developmental growth"/>
    <property type="evidence" value="ECO:0007669"/>
    <property type="project" value="UniProtKB-ARBA"/>
</dbReference>
<evidence type="ECO:0000256" key="11">
    <source>
        <dbReference type="ARBA" id="ARBA00022989"/>
    </source>
</evidence>
<feature type="domain" description="Cadherin" evidence="25">
    <location>
        <begin position="2052"/>
        <end position="2157"/>
    </location>
</feature>
<dbReference type="FunFam" id="2.60.40.60:FF:000134">
    <property type="entry name" value="protocadherin Fat 4"/>
    <property type="match status" value="1"/>
</dbReference>
<evidence type="ECO:0000256" key="10">
    <source>
        <dbReference type="ARBA" id="ARBA00022889"/>
    </source>
</evidence>
<feature type="domain" description="Cadherin" evidence="25">
    <location>
        <begin position="3315"/>
        <end position="3420"/>
    </location>
</feature>
<dbReference type="FunFam" id="2.60.40.60:FF:000143">
    <property type="entry name" value="FAT atypical cadherin 4"/>
    <property type="match status" value="1"/>
</dbReference>
<dbReference type="FunFam" id="2.60.40.60:FF:000033">
    <property type="entry name" value="FAT atypical cadherin 1"/>
    <property type="match status" value="3"/>
</dbReference>
<proteinExistence type="predicted"/>
<dbReference type="InterPro" id="IPR013320">
    <property type="entry name" value="ConA-like_dom_sf"/>
</dbReference>
<feature type="domain" description="Cadherin" evidence="25">
    <location>
        <begin position="2789"/>
        <end position="2889"/>
    </location>
</feature>
<dbReference type="PROSITE" id="PS00010">
    <property type="entry name" value="ASX_HYDROXYL"/>
    <property type="match status" value="1"/>
</dbReference>
<dbReference type="PANTHER" id="PTHR24028">
    <property type="entry name" value="CADHERIN-87A"/>
    <property type="match status" value="1"/>
</dbReference>
<dbReference type="SUPFAM" id="SSF49899">
    <property type="entry name" value="Concanavalin A-like lectins/glucanases"/>
    <property type="match status" value="2"/>
</dbReference>
<feature type="domain" description="Cadherin" evidence="25">
    <location>
        <begin position="2264"/>
        <end position="2370"/>
    </location>
</feature>
<feature type="domain" description="Cadherin" evidence="25">
    <location>
        <begin position="2686"/>
        <end position="2789"/>
    </location>
</feature>
<keyword evidence="8" id="KW-0677">Repeat</keyword>
<keyword evidence="9 18" id="KW-0106">Calcium</keyword>
<dbReference type="GO" id="GO:0016324">
    <property type="term" value="C:apical plasma membrane"/>
    <property type="evidence" value="ECO:0007669"/>
    <property type="project" value="UniProtKB-SubCell"/>
</dbReference>
<evidence type="ECO:0000256" key="22">
    <source>
        <dbReference type="SAM" id="SignalP"/>
    </source>
</evidence>
<dbReference type="PROSITE" id="PS50025">
    <property type="entry name" value="LAM_G_DOMAIN"/>
    <property type="match status" value="2"/>
</dbReference>
<feature type="domain" description="Cadherin" evidence="25">
    <location>
        <begin position="65"/>
        <end position="130"/>
    </location>
</feature>
<dbReference type="CDD" id="cd11304">
    <property type="entry name" value="Cadherin_repeat"/>
    <property type="match status" value="34"/>
</dbReference>
<dbReference type="FunFam" id="2.60.120.200:FF:000207">
    <property type="entry name" value="Cadherin-related tumor suppressor"/>
    <property type="match status" value="1"/>
</dbReference>
<evidence type="ECO:0000256" key="16">
    <source>
        <dbReference type="ARBA" id="ARBA00072299"/>
    </source>
</evidence>
<feature type="domain" description="Cadherin" evidence="25">
    <location>
        <begin position="1416"/>
        <end position="1526"/>
    </location>
</feature>
<keyword evidence="13 19" id="KW-1015">Disulfide bond</keyword>
<feature type="compositionally biased region" description="Basic and acidic residues" evidence="20">
    <location>
        <begin position="4856"/>
        <end position="4869"/>
    </location>
</feature>
<feature type="domain" description="Cadherin" evidence="25">
    <location>
        <begin position="2371"/>
        <end position="2475"/>
    </location>
</feature>
<feature type="domain" description="Cadherin" evidence="25">
    <location>
        <begin position="2476"/>
        <end position="2578"/>
    </location>
</feature>
<dbReference type="CDD" id="cd00110">
    <property type="entry name" value="LamG"/>
    <property type="match status" value="2"/>
</dbReference>
<dbReference type="InterPro" id="IPR000742">
    <property type="entry name" value="EGF"/>
</dbReference>
<feature type="domain" description="Cadherin" evidence="25">
    <location>
        <begin position="3211"/>
        <end position="3314"/>
    </location>
</feature>
<feature type="domain" description="Laminin G" evidence="23">
    <location>
        <begin position="3993"/>
        <end position="4193"/>
    </location>
</feature>
<feature type="domain" description="Cadherin" evidence="25">
    <location>
        <begin position="1742"/>
        <end position="1840"/>
    </location>
</feature>
<dbReference type="FunFam" id="2.60.40.60:FF:000181">
    <property type="entry name" value="Predicted protein"/>
    <property type="match status" value="1"/>
</dbReference>
<feature type="domain" description="EGF-like" evidence="24">
    <location>
        <begin position="3916"/>
        <end position="3954"/>
    </location>
</feature>
<keyword evidence="27" id="KW-1185">Reference proteome</keyword>
<dbReference type="GO" id="GO:0007010">
    <property type="term" value="P:cytoskeleton organization"/>
    <property type="evidence" value="ECO:0007669"/>
    <property type="project" value="UniProtKB-ARBA"/>
</dbReference>
<keyword evidence="3" id="KW-1003">Cell membrane</keyword>
<feature type="domain" description="Cadherin" evidence="25">
    <location>
        <begin position="2890"/>
        <end position="3000"/>
    </location>
</feature>
<evidence type="ECO:0000259" key="25">
    <source>
        <dbReference type="PROSITE" id="PS50268"/>
    </source>
</evidence>
<dbReference type="Pfam" id="PF00054">
    <property type="entry name" value="Laminin_G_1"/>
    <property type="match status" value="1"/>
</dbReference>
<protein>
    <recommendedName>
        <fullName evidence="16">Protocadherin-16</fullName>
    </recommendedName>
    <alternativeName>
        <fullName evidence="17">Protein dachsous homolog 1</fullName>
    </alternativeName>
</protein>
<comment type="subcellular location">
    <subcellularLocation>
        <location evidence="1">Apical cell membrane</location>
    </subcellularLocation>
    <subcellularLocation>
        <location evidence="2">Cell membrane</location>
        <topology evidence="2">Single-pass type I membrane protein</topology>
    </subcellularLocation>
</comment>
<dbReference type="FunFam" id="2.60.40.60:FF:000032">
    <property type="entry name" value="FAT atypical cadherin 1"/>
    <property type="match status" value="1"/>
</dbReference>
<comment type="subunit">
    <text evidence="15">Heterophilic interaction with FAT4; this interaction affects their respective protein levels.</text>
</comment>
<evidence type="ECO:0000256" key="12">
    <source>
        <dbReference type="ARBA" id="ARBA00023136"/>
    </source>
</evidence>
<dbReference type="FunFam" id="2.60.40.60:FF:000039">
    <property type="entry name" value="FAT atypical cadherin 3"/>
    <property type="match status" value="2"/>
</dbReference>
<dbReference type="FunFam" id="2.60.40.60:FF:000092">
    <property type="entry name" value="Protocadherin 8"/>
    <property type="match status" value="1"/>
</dbReference>
<dbReference type="PRINTS" id="PR00205">
    <property type="entry name" value="CADHERIN"/>
</dbReference>
<dbReference type="FunFam" id="2.60.40.60:FF:000118">
    <property type="entry name" value="protocadherin Fat 4"/>
    <property type="match status" value="1"/>
</dbReference>
<keyword evidence="11 21" id="KW-1133">Transmembrane helix</keyword>
<dbReference type="GO" id="GO:0090251">
    <property type="term" value="P:protein localization involved in establishment of planar polarity"/>
    <property type="evidence" value="ECO:0007669"/>
    <property type="project" value="UniProtKB-ARBA"/>
</dbReference>
<dbReference type="InterPro" id="IPR050174">
    <property type="entry name" value="Protocadherin/Cadherin-CA"/>
</dbReference>
<feature type="region of interest" description="Disordered" evidence="20">
    <location>
        <begin position="4480"/>
        <end position="4504"/>
    </location>
</feature>
<dbReference type="GO" id="GO:0035159">
    <property type="term" value="P:regulation of tube length, open tracheal system"/>
    <property type="evidence" value="ECO:0007669"/>
    <property type="project" value="UniProtKB-ARBA"/>
</dbReference>
<dbReference type="GO" id="GO:0016327">
    <property type="term" value="C:apicolateral plasma membrane"/>
    <property type="evidence" value="ECO:0007669"/>
    <property type="project" value="UniProtKB-ARBA"/>
</dbReference>
<evidence type="ECO:0000256" key="14">
    <source>
        <dbReference type="ARBA" id="ARBA00023180"/>
    </source>
</evidence>
<dbReference type="FunFam" id="2.60.40.60:FF:000029">
    <property type="entry name" value="Cadherin EGF LAG seven-pass G-type receptor 3"/>
    <property type="match status" value="1"/>
</dbReference>
<evidence type="ECO:0000256" key="21">
    <source>
        <dbReference type="SAM" id="Phobius"/>
    </source>
</evidence>
<dbReference type="InterPro" id="IPR002126">
    <property type="entry name" value="Cadherin-like_dom"/>
</dbReference>
<feature type="compositionally biased region" description="Polar residues" evidence="20">
    <location>
        <begin position="4787"/>
        <end position="4805"/>
    </location>
</feature>
<dbReference type="FunFam" id="2.60.40.60:FF:000013">
    <property type="entry name" value="Cadherin EGF LAG seven-pass G-type receptor"/>
    <property type="match status" value="1"/>
</dbReference>
<feature type="domain" description="Cadherin" evidence="25">
    <location>
        <begin position="3001"/>
        <end position="3105"/>
    </location>
</feature>
<feature type="domain" description="Cadherin" evidence="25">
    <location>
        <begin position="2158"/>
        <end position="2263"/>
    </location>
</feature>
<dbReference type="CDD" id="cd00054">
    <property type="entry name" value="EGF_CA"/>
    <property type="match status" value="3"/>
</dbReference>
<dbReference type="GO" id="GO:0042067">
    <property type="term" value="P:establishment of ommatidial planar polarity"/>
    <property type="evidence" value="ECO:0007669"/>
    <property type="project" value="UniProtKB-ARBA"/>
</dbReference>
<evidence type="ECO:0000313" key="27">
    <source>
        <dbReference type="Proteomes" id="UP001153712"/>
    </source>
</evidence>
<feature type="domain" description="Cadherin" evidence="25">
    <location>
        <begin position="131"/>
        <end position="244"/>
    </location>
</feature>
<feature type="disulfide bond" evidence="19">
    <location>
        <begin position="3944"/>
        <end position="3953"/>
    </location>
</feature>
<dbReference type="PANTHER" id="PTHR24028:SF342">
    <property type="entry name" value="FAT ATYPICAL CADHERIN 4"/>
    <property type="match status" value="1"/>
</dbReference>
<feature type="compositionally biased region" description="Polar residues" evidence="20">
    <location>
        <begin position="4482"/>
        <end position="4497"/>
    </location>
</feature>
<gene>
    <name evidence="26" type="ORF">PHYEVI_LOCUS10981</name>
</gene>
<dbReference type="FunFam" id="2.10.25.10:FF:000594">
    <property type="entry name" value="cadherin-related tumor suppressor"/>
    <property type="match status" value="1"/>
</dbReference>
<feature type="compositionally biased region" description="Polar residues" evidence="20">
    <location>
        <begin position="4834"/>
        <end position="4843"/>
    </location>
</feature>
<keyword evidence="14" id="KW-0325">Glycoprotein</keyword>
<dbReference type="SMART" id="SM00181">
    <property type="entry name" value="EGF"/>
    <property type="match status" value="5"/>
</dbReference>
<dbReference type="EMBL" id="OU900101">
    <property type="protein sequence ID" value="CAH1187899.1"/>
    <property type="molecule type" value="Genomic_DNA"/>
</dbReference>
<dbReference type="FunFam" id="2.60.40.60:FF:000340">
    <property type="entry name" value="Protocadherin Fat 4"/>
    <property type="match status" value="1"/>
</dbReference>
<dbReference type="FunFam" id="2.60.40.60:FF:000035">
    <property type="entry name" value="Protocadherin Fat 3"/>
    <property type="match status" value="1"/>
</dbReference>
<feature type="compositionally biased region" description="Polar residues" evidence="20">
    <location>
        <begin position="4678"/>
        <end position="4702"/>
    </location>
</feature>
<dbReference type="PROSITE" id="PS00022">
    <property type="entry name" value="EGF_1"/>
    <property type="match status" value="4"/>
</dbReference>
<dbReference type="Proteomes" id="UP001153712">
    <property type="component" value="Chromosome 8"/>
</dbReference>
<dbReference type="Pfam" id="PF00028">
    <property type="entry name" value="Cadherin"/>
    <property type="match status" value="33"/>
</dbReference>
<dbReference type="SMART" id="SM00112">
    <property type="entry name" value="CA"/>
    <property type="match status" value="34"/>
</dbReference>
<feature type="domain" description="Cadherin" evidence="25">
    <location>
        <begin position="3526"/>
        <end position="3630"/>
    </location>
</feature>
<feature type="domain" description="Cadherin" evidence="25">
    <location>
        <begin position="3421"/>
        <end position="3526"/>
    </location>
</feature>
<keyword evidence="4 19" id="KW-0245">EGF-like domain</keyword>
<dbReference type="SUPFAM" id="SSF57196">
    <property type="entry name" value="EGF/Laminin"/>
    <property type="match status" value="2"/>
</dbReference>
<evidence type="ECO:0000256" key="3">
    <source>
        <dbReference type="ARBA" id="ARBA00022475"/>
    </source>
</evidence>
<dbReference type="PROSITE" id="PS01186">
    <property type="entry name" value="EGF_2"/>
    <property type="match status" value="2"/>
</dbReference>
<dbReference type="FunFam" id="2.60.40.60:FF:000101">
    <property type="entry name" value="FAT atypical cadherin 4"/>
    <property type="match status" value="1"/>
</dbReference>
<feature type="domain" description="Cadherin" evidence="25">
    <location>
        <begin position="473"/>
        <end position="577"/>
    </location>
</feature>
<dbReference type="GO" id="GO:0022603">
    <property type="term" value="P:regulation of anatomical structure morphogenesis"/>
    <property type="evidence" value="ECO:0007669"/>
    <property type="project" value="UniProtKB-ARBA"/>
</dbReference>
<dbReference type="GO" id="GO:0048589">
    <property type="term" value="P:developmental growth"/>
    <property type="evidence" value="ECO:0007669"/>
    <property type="project" value="UniProtKB-ARBA"/>
</dbReference>
<feature type="disulfide bond" evidence="19">
    <location>
        <begin position="3982"/>
        <end position="3991"/>
    </location>
</feature>
<feature type="domain" description="Cadherin" evidence="25">
    <location>
        <begin position="1545"/>
        <end position="1633"/>
    </location>
</feature>
<dbReference type="FunFam" id="2.60.40.60:FF:000108">
    <property type="entry name" value="FAT atypical cadherin 4"/>
    <property type="match status" value="1"/>
</dbReference>
<feature type="signal peptide" evidence="22">
    <location>
        <begin position="1"/>
        <end position="19"/>
    </location>
</feature>
<evidence type="ECO:0000256" key="4">
    <source>
        <dbReference type="ARBA" id="ARBA00022536"/>
    </source>
</evidence>
<feature type="disulfide bond" evidence="19">
    <location>
        <begin position="4218"/>
        <end position="4227"/>
    </location>
</feature>
<feature type="domain" description="Cadherin" evidence="25">
    <location>
        <begin position="992"/>
        <end position="1095"/>
    </location>
</feature>
<feature type="domain" description="EGF-like" evidence="24">
    <location>
        <begin position="3877"/>
        <end position="3913"/>
    </location>
</feature>
<evidence type="ECO:0000259" key="23">
    <source>
        <dbReference type="PROSITE" id="PS50025"/>
    </source>
</evidence>
<feature type="domain" description="Cadherin" evidence="25">
    <location>
        <begin position="3106"/>
        <end position="3210"/>
    </location>
</feature>
<feature type="domain" description="Cadherin" evidence="25">
    <location>
        <begin position="245"/>
        <end position="360"/>
    </location>
</feature>
<evidence type="ECO:0000256" key="6">
    <source>
        <dbReference type="ARBA" id="ARBA00022692"/>
    </source>
</evidence>
<feature type="domain" description="EGF-like" evidence="24">
    <location>
        <begin position="3956"/>
        <end position="3992"/>
    </location>
</feature>
<dbReference type="FunFam" id="2.60.40.60:FF:000080">
    <property type="entry name" value="FAT atypical cadherin 1"/>
    <property type="match status" value="2"/>
</dbReference>
<feature type="domain" description="Cadherin" evidence="25">
    <location>
        <begin position="578"/>
        <end position="681"/>
    </location>
</feature>
<keyword evidence="12 21" id="KW-0472">Membrane</keyword>
<dbReference type="FunFam" id="2.60.40.60:FF:000037">
    <property type="entry name" value="FAT atypical cadherin 1"/>
    <property type="match status" value="1"/>
</dbReference>
<feature type="domain" description="EGF-like" evidence="24">
    <location>
        <begin position="4189"/>
        <end position="4228"/>
    </location>
</feature>
<dbReference type="FunFam" id="2.60.40.60:FF:000286">
    <property type="entry name" value="Cadherin-related tumor suppressor"/>
    <property type="match status" value="1"/>
</dbReference>
<feature type="domain" description="Cadherin" evidence="25">
    <location>
        <begin position="1946"/>
        <end position="2052"/>
    </location>
</feature>